<reference evidence="6 7" key="1">
    <citation type="submission" date="2020-09" db="EMBL/GenBank/DDBJ databases">
        <title>Genome sequences of type strains of Chitinophaga qingshengii and Chitinophaga varians.</title>
        <authorList>
            <person name="Kittiwongwattana C."/>
        </authorList>
    </citation>
    <scope>NUCLEOTIDE SEQUENCE [LARGE SCALE GENOMIC DNA]</scope>
    <source>
        <strain evidence="6 7">JCM 30026</strain>
    </source>
</reference>
<dbReference type="PROSITE" id="PS00012">
    <property type="entry name" value="PHOSPHOPANTETHEINE"/>
    <property type="match status" value="1"/>
</dbReference>
<dbReference type="Pfam" id="PF00550">
    <property type="entry name" value="PP-binding"/>
    <property type="match status" value="2"/>
</dbReference>
<dbReference type="Gene3D" id="3.30.559.30">
    <property type="entry name" value="Nonribosomal peptide synthetase, condensation domain"/>
    <property type="match status" value="1"/>
</dbReference>
<dbReference type="Gene3D" id="3.40.50.12780">
    <property type="entry name" value="N-terminal domain of ligase-like"/>
    <property type="match status" value="1"/>
</dbReference>
<feature type="domain" description="Carrier" evidence="5">
    <location>
        <begin position="1597"/>
        <end position="1671"/>
    </location>
</feature>
<dbReference type="RefSeq" id="WP_188086417.1">
    <property type="nucleotide sequence ID" value="NZ_JACVFC010000001.1"/>
</dbReference>
<keyword evidence="4" id="KW-0472">Membrane</keyword>
<evidence type="ECO:0000256" key="4">
    <source>
        <dbReference type="SAM" id="Phobius"/>
    </source>
</evidence>
<keyword evidence="4" id="KW-1133">Transmembrane helix</keyword>
<evidence type="ECO:0000313" key="6">
    <source>
        <dbReference type="EMBL" id="MBC9929278.1"/>
    </source>
</evidence>
<evidence type="ECO:0000256" key="3">
    <source>
        <dbReference type="ARBA" id="ARBA00022553"/>
    </source>
</evidence>
<dbReference type="PROSITE" id="PS00455">
    <property type="entry name" value="AMP_BINDING"/>
    <property type="match status" value="2"/>
</dbReference>
<sequence>MNNLLALLENLSADTSRGIVLVRSGAGDKFVSYVTLYQQALTLLYALRQRGVRKGQEIILIADDPQQFLTGFWACIAGGIIPVPLAMGTADMHKLKIVQVWKTLKDPLLMMSVEDAERLRTFCVNTAYLEIWEEMAGRCLYPAEMTMDGAMAQPEPGIQRDDIAYLQFSSGSTGAPKGVMLTHRNLLSNVKDIILSSHISTADSLLSWMPLTHDMGLIGVHLVGIMAGISQVIIPTPVYIRRPLIWMEKASEYGASILYSPNFGYQYLLAAFDPAKQYTWDLSAVRVIYNGAEPIDYRLCREFCDAMQVYGLKKTAMMPVYGLAEASVAVSIPAPETPLKVHFFDRNRLNVGDNVVYREEAMPGSVGFVEVGSVIPDCKLRICNDQDIILSEDTIGHIQICGLNVTGGYYQVPDITGSTFTPDGWLRTGDLGLVHEGKLIVTGRSKNIIKQKGQNYYPHDIENIAGEVPGVSKGGVVAAGYIQVNPLEEQVLLFILYKGNADSFIELASAVRERIAAVMPVIITAILPVRKIPKTTSGKVQHFRLVQDYLAGEMREAGSRSQANGSVDQLLELARQSFKTVPAPDDNLFTHGIDSMELTRFIAHVNRQCSIRLQLSHIISHPDLRRLSSYISGLSHTDNSPIIAAPQQEWYPLSPGQQRFWTMHELKPQQNPLNIAVAYHIAGEMNVVSMQTACDVMMQRNECLRTVFSQINGQAMQQVREKMQVPFTYRELTNDDSVQEMLIVALNRDFCLSEGPLAGFFLWKTGENDYLFLMVLHHLIGDGWSMSLLLRQLAALYKYGPDVSTVNQVLPQAKDYYAYRQTVPHISYMEEARQFWAATLKDAIPINFPFYQSARLQQPAGGGSYSVKLSADSTAAAVKFSGVYHQSLYVTLLAAFKVLLFKYTGQEELLVTSSVAERSIPGAEMVTGLLSNTICLRSRFSPDMNFPSICKVVKDIVANALQYELYPFEFVLNGLDHVPAARERLFNTAFVMQRFDGDWCESPPVESWTVSRAALPYYTSLCDLYMEVFAGSQGITIDIRYNKGVFTEAAIKELAAYYDYLLHQLVLEPLRPVALFSLFAGPGGLADMKLLTCGPVRNNITDLVERIYRSTVHYPEAIAIKDGSRIVTYRELAAYTDNMAAYLVVREEVRHGSLVAILLPRSAELILAVLAILKCGAAYILIDPALPRERISWMLEDSRAQIVITDDIQQTYLQKIPAVCMTTEQLLSGNYSQPLLELPPRVSPAYIIYTSGSTGRPKGVVIGREALSNYVQAFVEYFGINSNDRIVCQSSVSFDVIVEEIFPALVKGATIVCYRDGGSNIAALEQLLLAESITVLSTVPAIVEELNKSAALLPLRILISGGDKLRPDQVSCLASDIRTYNTYGPSETTVCATYHLVDPCSEYIPIGRPIDNVAVWIVDSGMHIQPVGRAGEIVIGGRGLANGYLNNPELTAQKFVWLEEVGMQVYRTGDIGVMDDHGNISFLGRKDNQVKMNGVRIELDEIAATIEGLPAVAEAFALFLEKDGHNGGIAAFYRPAMKEESEAAVRKALYSVLPAYMMPRWLIAVDHFQLTHTGKIDISALREKATELLTAGQEITAATTSEEALLVKVWEEVLAIDTPGIHDNFFSLGGDSIKAVKMVAKLNSTGVQISLADILLHQTIYKIAANIPLLTASIIAVETAVAPGKERRFDTVDLENSDMEKLFE</sequence>
<dbReference type="InterPro" id="IPR001242">
    <property type="entry name" value="Condensation_dom"/>
</dbReference>
<dbReference type="Gene3D" id="2.30.38.10">
    <property type="entry name" value="Luciferase, Domain 3"/>
    <property type="match status" value="1"/>
</dbReference>
<evidence type="ECO:0000256" key="1">
    <source>
        <dbReference type="ARBA" id="ARBA00001957"/>
    </source>
</evidence>
<dbReference type="SUPFAM" id="SSF47336">
    <property type="entry name" value="ACP-like"/>
    <property type="match status" value="2"/>
</dbReference>
<dbReference type="InterPro" id="IPR042099">
    <property type="entry name" value="ANL_N_sf"/>
</dbReference>
<dbReference type="InterPro" id="IPR020845">
    <property type="entry name" value="AMP-binding_CS"/>
</dbReference>
<evidence type="ECO:0000313" key="7">
    <source>
        <dbReference type="Proteomes" id="UP000659124"/>
    </source>
</evidence>
<dbReference type="Pfam" id="PF00501">
    <property type="entry name" value="AMP-binding"/>
    <property type="match status" value="2"/>
</dbReference>
<comment type="cofactor">
    <cofactor evidence="1">
        <name>pantetheine 4'-phosphate</name>
        <dbReference type="ChEBI" id="CHEBI:47942"/>
    </cofactor>
</comment>
<dbReference type="EMBL" id="JACVFC010000001">
    <property type="protein sequence ID" value="MBC9929278.1"/>
    <property type="molecule type" value="Genomic_DNA"/>
</dbReference>
<dbReference type="InterPro" id="IPR000873">
    <property type="entry name" value="AMP-dep_synth/lig_dom"/>
</dbReference>
<protein>
    <submittedName>
        <fullName evidence="6">Amino acid adenylation domain-containing protein</fullName>
    </submittedName>
</protein>
<dbReference type="PANTHER" id="PTHR45527">
    <property type="entry name" value="NONRIBOSOMAL PEPTIDE SYNTHETASE"/>
    <property type="match status" value="1"/>
</dbReference>
<evidence type="ECO:0000256" key="2">
    <source>
        <dbReference type="ARBA" id="ARBA00022450"/>
    </source>
</evidence>
<dbReference type="Proteomes" id="UP000659124">
    <property type="component" value="Unassembled WGS sequence"/>
</dbReference>
<dbReference type="SMART" id="SM00823">
    <property type="entry name" value="PKS_PP"/>
    <property type="match status" value="2"/>
</dbReference>
<dbReference type="NCBIfam" id="TIGR01733">
    <property type="entry name" value="AA-adenyl-dom"/>
    <property type="match status" value="1"/>
</dbReference>
<feature type="domain" description="Carrier" evidence="5">
    <location>
        <begin position="561"/>
        <end position="635"/>
    </location>
</feature>
<gene>
    <name evidence="6" type="ORF">ICL07_02765</name>
</gene>
<feature type="transmembrane region" description="Helical" evidence="4">
    <location>
        <begin position="30"/>
        <end position="47"/>
    </location>
</feature>
<dbReference type="InterPro" id="IPR023213">
    <property type="entry name" value="CAT-like_dom_sf"/>
</dbReference>
<comment type="caution">
    <text evidence="6">The sequence shown here is derived from an EMBL/GenBank/DDBJ whole genome shotgun (WGS) entry which is preliminary data.</text>
</comment>
<keyword evidence="4" id="KW-0812">Transmembrane</keyword>
<dbReference type="Gene3D" id="1.10.1200.10">
    <property type="entry name" value="ACP-like"/>
    <property type="match status" value="2"/>
</dbReference>
<dbReference type="InterPro" id="IPR036736">
    <property type="entry name" value="ACP-like_sf"/>
</dbReference>
<keyword evidence="7" id="KW-1185">Reference proteome</keyword>
<proteinExistence type="predicted"/>
<dbReference type="PANTHER" id="PTHR45527:SF1">
    <property type="entry name" value="FATTY ACID SYNTHASE"/>
    <property type="match status" value="1"/>
</dbReference>
<dbReference type="Gene3D" id="3.30.300.30">
    <property type="match status" value="2"/>
</dbReference>
<organism evidence="6 7">
    <name type="scientific">Chitinophaga qingshengii</name>
    <dbReference type="NCBI Taxonomy" id="1569794"/>
    <lineage>
        <taxon>Bacteria</taxon>
        <taxon>Pseudomonadati</taxon>
        <taxon>Bacteroidota</taxon>
        <taxon>Chitinophagia</taxon>
        <taxon>Chitinophagales</taxon>
        <taxon>Chitinophagaceae</taxon>
        <taxon>Chitinophaga</taxon>
    </lineage>
</organism>
<dbReference type="Gene3D" id="3.40.50.980">
    <property type="match status" value="2"/>
</dbReference>
<dbReference type="PROSITE" id="PS50075">
    <property type="entry name" value="CARRIER"/>
    <property type="match status" value="2"/>
</dbReference>
<accession>A0ABR7TIE0</accession>
<dbReference type="SUPFAM" id="SSF56801">
    <property type="entry name" value="Acetyl-CoA synthetase-like"/>
    <property type="match status" value="2"/>
</dbReference>
<dbReference type="InterPro" id="IPR045851">
    <property type="entry name" value="AMP-bd_C_sf"/>
</dbReference>
<dbReference type="SUPFAM" id="SSF52777">
    <property type="entry name" value="CoA-dependent acyltransferases"/>
    <property type="match status" value="2"/>
</dbReference>
<name>A0ABR7TIE0_9BACT</name>
<dbReference type="Gene3D" id="3.30.559.10">
    <property type="entry name" value="Chloramphenicol acetyltransferase-like domain"/>
    <property type="match status" value="1"/>
</dbReference>
<dbReference type="InterPro" id="IPR020806">
    <property type="entry name" value="PKS_PP-bd"/>
</dbReference>
<keyword evidence="2" id="KW-0596">Phosphopantetheine</keyword>
<keyword evidence="3" id="KW-0597">Phosphoprotein</keyword>
<dbReference type="CDD" id="cd05930">
    <property type="entry name" value="A_NRPS"/>
    <property type="match status" value="1"/>
</dbReference>
<evidence type="ECO:0000259" key="5">
    <source>
        <dbReference type="PROSITE" id="PS50075"/>
    </source>
</evidence>
<dbReference type="InterPro" id="IPR010071">
    <property type="entry name" value="AA_adenyl_dom"/>
</dbReference>
<dbReference type="Pfam" id="PF00668">
    <property type="entry name" value="Condensation"/>
    <property type="match status" value="1"/>
</dbReference>
<feature type="transmembrane region" description="Helical" evidence="4">
    <location>
        <begin position="68"/>
        <end position="87"/>
    </location>
</feature>
<dbReference type="InterPro" id="IPR006162">
    <property type="entry name" value="Ppantetheine_attach_site"/>
</dbReference>
<dbReference type="InterPro" id="IPR009081">
    <property type="entry name" value="PP-bd_ACP"/>
</dbReference>